<dbReference type="SUPFAM" id="SSF75516">
    <property type="entry name" value="Pheromone-binding domain of LuxR-like quorum-sensing transcription factors"/>
    <property type="match status" value="1"/>
</dbReference>
<evidence type="ECO:0000313" key="5">
    <source>
        <dbReference type="EMBL" id="MBD0416826.1"/>
    </source>
</evidence>
<dbReference type="InterPro" id="IPR036693">
    <property type="entry name" value="TF_LuxR_autoind-bd_dom_sf"/>
</dbReference>
<gene>
    <name evidence="5" type="ORF">ICI42_19415</name>
</gene>
<dbReference type="Gene3D" id="1.10.10.10">
    <property type="entry name" value="Winged helix-like DNA-binding domain superfamily/Winged helix DNA-binding domain"/>
    <property type="match status" value="1"/>
</dbReference>
<dbReference type="InterPro" id="IPR000792">
    <property type="entry name" value="Tscrpt_reg_LuxR_C"/>
</dbReference>
<proteinExistence type="predicted"/>
<name>A0A8J6PNL5_9HYPH</name>
<reference evidence="5" key="1">
    <citation type="submission" date="2020-09" db="EMBL/GenBank/DDBJ databases">
        <title>Genome seq and assembly of Tianweitania sp.</title>
        <authorList>
            <person name="Chhetri G."/>
        </authorList>
    </citation>
    <scope>NUCLEOTIDE SEQUENCE</scope>
    <source>
        <strain evidence="5">Rool2</strain>
    </source>
</reference>
<dbReference type="PANTHER" id="PTHR44688">
    <property type="entry name" value="DNA-BINDING TRANSCRIPTIONAL ACTIVATOR DEVR_DOSR"/>
    <property type="match status" value="1"/>
</dbReference>
<evidence type="ECO:0000259" key="4">
    <source>
        <dbReference type="PROSITE" id="PS50043"/>
    </source>
</evidence>
<keyword evidence="3" id="KW-0804">Transcription</keyword>
<dbReference type="PROSITE" id="PS50043">
    <property type="entry name" value="HTH_LUXR_2"/>
    <property type="match status" value="1"/>
</dbReference>
<dbReference type="Pfam" id="PF00196">
    <property type="entry name" value="GerE"/>
    <property type="match status" value="1"/>
</dbReference>
<dbReference type="GO" id="GO:0003677">
    <property type="term" value="F:DNA binding"/>
    <property type="evidence" value="ECO:0007669"/>
    <property type="project" value="UniProtKB-KW"/>
</dbReference>
<dbReference type="PANTHER" id="PTHR44688:SF16">
    <property type="entry name" value="DNA-BINDING TRANSCRIPTIONAL ACTIVATOR DEVR_DOSR"/>
    <property type="match status" value="1"/>
</dbReference>
<dbReference type="SMART" id="SM00421">
    <property type="entry name" value="HTH_LUXR"/>
    <property type="match status" value="1"/>
</dbReference>
<dbReference type="SUPFAM" id="SSF46894">
    <property type="entry name" value="C-terminal effector domain of the bipartite response regulators"/>
    <property type="match status" value="1"/>
</dbReference>
<accession>A0A8J6PNL5</accession>
<dbReference type="Pfam" id="PF03472">
    <property type="entry name" value="Autoind_bind"/>
    <property type="match status" value="1"/>
</dbReference>
<evidence type="ECO:0000313" key="6">
    <source>
        <dbReference type="Proteomes" id="UP000643405"/>
    </source>
</evidence>
<dbReference type="InterPro" id="IPR036388">
    <property type="entry name" value="WH-like_DNA-bd_sf"/>
</dbReference>
<evidence type="ECO:0000256" key="2">
    <source>
        <dbReference type="ARBA" id="ARBA00023125"/>
    </source>
</evidence>
<evidence type="ECO:0000256" key="1">
    <source>
        <dbReference type="ARBA" id="ARBA00023015"/>
    </source>
</evidence>
<feature type="domain" description="HTH luxR-type" evidence="4">
    <location>
        <begin position="147"/>
        <end position="212"/>
    </location>
</feature>
<dbReference type="CDD" id="cd06170">
    <property type="entry name" value="LuxR_C_like"/>
    <property type="match status" value="1"/>
</dbReference>
<dbReference type="InterPro" id="IPR016032">
    <property type="entry name" value="Sig_transdc_resp-reg_C-effctor"/>
</dbReference>
<keyword evidence="2" id="KW-0238">DNA-binding</keyword>
<dbReference type="EMBL" id="JACVVX010000007">
    <property type="protein sequence ID" value="MBD0416826.1"/>
    <property type="molecule type" value="Genomic_DNA"/>
</dbReference>
<dbReference type="Proteomes" id="UP000643405">
    <property type="component" value="Unassembled WGS sequence"/>
</dbReference>
<sequence length="216" mass="24680">MRFLTALAPYGLRDLLITGLPSGPRRQWQSEIICLGWPEEWYQRYLEQDHFAADPCAAQCRSSILPFRWSDLSLADLTPRQRLVMSEATEFNMHDGVCVPIHAPFRVPAVVTLAGDRLDVGKRELLHIEMMAQCVFRTICQLEGYDLMNPTPMLSPREREILQWSSAGKSAEDTGCILGITKKTVEYHLRNSRMKLETINTVHTVVEAIRQKEILP</sequence>
<dbReference type="AlphaFoldDB" id="A0A8J6PNL5"/>
<comment type="caution">
    <text evidence="5">The sequence shown here is derived from an EMBL/GenBank/DDBJ whole genome shotgun (WGS) entry which is preliminary data.</text>
</comment>
<dbReference type="GO" id="GO:0006355">
    <property type="term" value="P:regulation of DNA-templated transcription"/>
    <property type="evidence" value="ECO:0007669"/>
    <property type="project" value="InterPro"/>
</dbReference>
<keyword evidence="1" id="KW-0805">Transcription regulation</keyword>
<dbReference type="PRINTS" id="PR00038">
    <property type="entry name" value="HTHLUXR"/>
</dbReference>
<dbReference type="InterPro" id="IPR005143">
    <property type="entry name" value="TF_LuxR_autoind-bd_dom"/>
</dbReference>
<dbReference type="Gene3D" id="3.30.450.80">
    <property type="entry name" value="Transcription factor LuxR-like, autoinducer-binding domain"/>
    <property type="match status" value="1"/>
</dbReference>
<evidence type="ECO:0000256" key="3">
    <source>
        <dbReference type="ARBA" id="ARBA00023163"/>
    </source>
</evidence>
<keyword evidence="6" id="KW-1185">Reference proteome</keyword>
<organism evidence="5 6">
    <name type="scientific">Oryzicola mucosus</name>
    <dbReference type="NCBI Taxonomy" id="2767425"/>
    <lineage>
        <taxon>Bacteria</taxon>
        <taxon>Pseudomonadati</taxon>
        <taxon>Pseudomonadota</taxon>
        <taxon>Alphaproteobacteria</taxon>
        <taxon>Hyphomicrobiales</taxon>
        <taxon>Phyllobacteriaceae</taxon>
        <taxon>Oryzicola</taxon>
    </lineage>
</organism>
<protein>
    <submittedName>
        <fullName evidence="5">LuxR family transcriptional regulator</fullName>
    </submittedName>
</protein>